<dbReference type="PANTHER" id="PTHR10067">
    <property type="entry name" value="PHOSPHATIDYLSERINE DECARBOXYLASE"/>
    <property type="match status" value="1"/>
</dbReference>
<reference evidence="14 15" key="1">
    <citation type="submission" date="2014-01" db="EMBL/GenBank/DDBJ databases">
        <title>Full genme sequencing of cellulolytic bacterium Gynuella sunshinyii YC6258T gen. nov., sp. nov.</title>
        <authorList>
            <person name="Khan H."/>
            <person name="Chung E.J."/>
            <person name="Chung Y.R."/>
        </authorList>
    </citation>
    <scope>NUCLEOTIDE SEQUENCE [LARGE SCALE GENOMIC DNA]</scope>
    <source>
        <strain evidence="14 15">YC6258</strain>
    </source>
</reference>
<keyword evidence="13" id="KW-0812">Transmembrane</keyword>
<comment type="subunit">
    <text evidence="12">Heterodimer of a large membrane-associated beta subunit and a small pyruvoyl-containing alpha subunit.</text>
</comment>
<keyword evidence="4 12" id="KW-0210">Decarboxylase</keyword>
<dbReference type="GO" id="GO:0005886">
    <property type="term" value="C:plasma membrane"/>
    <property type="evidence" value="ECO:0007669"/>
    <property type="project" value="UniProtKB-SubCell"/>
</dbReference>
<organism evidence="14 15">
    <name type="scientific">Gynuella sunshinyii YC6258</name>
    <dbReference type="NCBI Taxonomy" id="1445510"/>
    <lineage>
        <taxon>Bacteria</taxon>
        <taxon>Pseudomonadati</taxon>
        <taxon>Pseudomonadota</taxon>
        <taxon>Gammaproteobacteria</taxon>
        <taxon>Oceanospirillales</taxon>
        <taxon>Saccharospirillaceae</taxon>
        <taxon>Gynuella</taxon>
    </lineage>
</organism>
<dbReference type="EC" id="4.1.1.65" evidence="12"/>
<keyword evidence="7 12" id="KW-0865">Zymogen</keyword>
<evidence type="ECO:0000256" key="12">
    <source>
        <dbReference type="HAMAP-Rule" id="MF_00662"/>
    </source>
</evidence>
<gene>
    <name evidence="12" type="primary">psd</name>
    <name evidence="14" type="ORF">YC6258_02350</name>
</gene>
<keyword evidence="2 12" id="KW-1003">Cell membrane</keyword>
<dbReference type="HOGENOM" id="CLU_029061_4_1_6"/>
<keyword evidence="10 12" id="KW-1208">Phospholipid metabolism</keyword>
<dbReference type="STRING" id="1445510.YC6258_02350"/>
<feature type="chain" id="PRO_5023354890" description="Phosphatidylserine decarboxylase alpha chain" evidence="12">
    <location>
        <begin position="249"/>
        <end position="280"/>
    </location>
</feature>
<comment type="similarity">
    <text evidence="12">Belongs to the phosphatidylserine decarboxylase family. PSD-B subfamily. Prokaryotic type I sub-subfamily.</text>
</comment>
<dbReference type="HAMAP" id="MF_00662">
    <property type="entry name" value="PS_decarb_PSD_B_type1"/>
    <property type="match status" value="1"/>
</dbReference>
<feature type="transmembrane region" description="Helical" evidence="13">
    <location>
        <begin position="196"/>
        <end position="218"/>
    </location>
</feature>
<evidence type="ECO:0000256" key="11">
    <source>
        <dbReference type="ARBA" id="ARBA00023317"/>
    </source>
</evidence>
<evidence type="ECO:0000256" key="7">
    <source>
        <dbReference type="ARBA" id="ARBA00023145"/>
    </source>
</evidence>
<feature type="site" description="Cleavage (non-hydrolytic); by autocatalysis" evidence="12">
    <location>
        <begin position="248"/>
        <end position="249"/>
    </location>
</feature>
<keyword evidence="11 12" id="KW-0670">Pyruvate</keyword>
<comment type="catalytic activity">
    <reaction evidence="12">
        <text>a 1,2-diacyl-sn-glycero-3-phospho-L-serine + H(+) = a 1,2-diacyl-sn-glycero-3-phosphoethanolamine + CO2</text>
        <dbReference type="Rhea" id="RHEA:20828"/>
        <dbReference type="ChEBI" id="CHEBI:15378"/>
        <dbReference type="ChEBI" id="CHEBI:16526"/>
        <dbReference type="ChEBI" id="CHEBI:57262"/>
        <dbReference type="ChEBI" id="CHEBI:64612"/>
        <dbReference type="EC" id="4.1.1.65"/>
    </reaction>
</comment>
<sequence length="280" mass="32071">MKDRLFIWFQYLAPQHLISRVIGFFADRHVPWLTVRVIRWFAERYQVDLKDAVSADLHSYRTFNEFFTRALKPEARPLAEQNDLWVSPVDGRISQYGDINEGRVVQAKGQTYSVMELLGGDEQLSEQFASGKYMTIYLSPKDYHRIHMPTDGKLENMVFVPGKLFSVNQVTADHVPRLFARNERVVAVFDTPDGKMAMVLVGAMVVASIETVWAGIVAPITRKILRRDYPEKQVTLARGEEMGRFRLGSTVVLLSDNTSTQWSKEFRPNGDIRLGESLLQ</sequence>
<dbReference type="GO" id="GO:0006646">
    <property type="term" value="P:phosphatidylethanolamine biosynthetic process"/>
    <property type="evidence" value="ECO:0007669"/>
    <property type="project" value="UniProtKB-UniRule"/>
</dbReference>
<feature type="active site" description="Schiff-base intermediate with substrate; via pyruvic acid; for decarboxylase activity" evidence="12">
    <location>
        <position position="249"/>
    </location>
</feature>
<dbReference type="OrthoDB" id="9802030at2"/>
<comment type="pathway">
    <text evidence="12">Phospholipid metabolism; phosphatidylethanolamine biosynthesis; phosphatidylethanolamine from CDP-diacylglycerol: step 2/2.</text>
</comment>
<evidence type="ECO:0000313" key="14">
    <source>
        <dbReference type="EMBL" id="AJQ94388.1"/>
    </source>
</evidence>
<name>A0A0C5VLZ8_9GAMM</name>
<evidence type="ECO:0000256" key="8">
    <source>
        <dbReference type="ARBA" id="ARBA00023209"/>
    </source>
</evidence>
<comment type="cofactor">
    <cofactor evidence="12">
        <name>pyruvate</name>
        <dbReference type="ChEBI" id="CHEBI:15361"/>
    </cofactor>
    <text evidence="12">Binds 1 pyruvoyl group covalently per subunit.</text>
</comment>
<evidence type="ECO:0000256" key="5">
    <source>
        <dbReference type="ARBA" id="ARBA00023098"/>
    </source>
</evidence>
<dbReference type="Proteomes" id="UP000032266">
    <property type="component" value="Chromosome"/>
</dbReference>
<feature type="chain" id="PRO_5023354891" description="Phosphatidylserine decarboxylase beta chain" evidence="12">
    <location>
        <begin position="1"/>
        <end position="248"/>
    </location>
</feature>
<evidence type="ECO:0000256" key="6">
    <source>
        <dbReference type="ARBA" id="ARBA00023136"/>
    </source>
</evidence>
<dbReference type="InterPro" id="IPR003817">
    <property type="entry name" value="PS_Dcarbxylase"/>
</dbReference>
<evidence type="ECO:0000256" key="13">
    <source>
        <dbReference type="SAM" id="Phobius"/>
    </source>
</evidence>
<dbReference type="InterPro" id="IPR033178">
    <property type="entry name" value="PSD_type1_pro"/>
</dbReference>
<keyword evidence="8 12" id="KW-0594">Phospholipid biosynthesis</keyword>
<feature type="active site" description="Charge relay system; for autoendoproteolytic cleavage activity" evidence="12">
    <location>
        <position position="147"/>
    </location>
</feature>
<accession>A0A0C5VLZ8</accession>
<feature type="modified residue" description="Pyruvic acid (Ser); by autocatalysis" evidence="12">
    <location>
        <position position="249"/>
    </location>
</feature>
<evidence type="ECO:0000256" key="3">
    <source>
        <dbReference type="ARBA" id="ARBA00022516"/>
    </source>
</evidence>
<evidence type="ECO:0000256" key="10">
    <source>
        <dbReference type="ARBA" id="ARBA00023264"/>
    </source>
</evidence>
<evidence type="ECO:0000313" key="15">
    <source>
        <dbReference type="Proteomes" id="UP000032266"/>
    </source>
</evidence>
<keyword evidence="13" id="KW-1133">Transmembrane helix</keyword>
<dbReference type="NCBIfam" id="TIGR00163">
    <property type="entry name" value="PS_decarb"/>
    <property type="match status" value="1"/>
</dbReference>
<feature type="active site" description="Charge relay system; for autoendoproteolytic cleavage activity" evidence="12">
    <location>
        <position position="249"/>
    </location>
</feature>
<comment type="function">
    <text evidence="12">Catalyzes the formation of phosphatidylethanolamine (PtdEtn) from phosphatidylserine (PtdSer).</text>
</comment>
<dbReference type="GO" id="GO:0004609">
    <property type="term" value="F:phosphatidylserine decarboxylase activity"/>
    <property type="evidence" value="ECO:0007669"/>
    <property type="project" value="UniProtKB-UniRule"/>
</dbReference>
<keyword evidence="3 12" id="KW-0444">Lipid biosynthesis</keyword>
<evidence type="ECO:0000256" key="2">
    <source>
        <dbReference type="ARBA" id="ARBA00022475"/>
    </source>
</evidence>
<dbReference type="EMBL" id="CP007142">
    <property type="protein sequence ID" value="AJQ94388.1"/>
    <property type="molecule type" value="Genomic_DNA"/>
</dbReference>
<dbReference type="Pfam" id="PF02666">
    <property type="entry name" value="PS_Dcarbxylase"/>
    <property type="match status" value="1"/>
</dbReference>
<feature type="active site" description="Charge relay system; for autoendoproteolytic cleavage activity" evidence="12">
    <location>
        <position position="90"/>
    </location>
</feature>
<comment type="PTM">
    <text evidence="12">Is synthesized initially as an inactive proenzyme. Formation of the active enzyme involves a self-maturation process in which the active site pyruvoyl group is generated from an internal serine residue via an autocatalytic post-translational modification. Two non-identical subunits are generated from the proenzyme in this reaction, and the pyruvate is formed at the N-terminus of the alpha chain, which is derived from the carboxyl end of the proenzyme. The autoendoproteolytic cleavage occurs by a canonical serine protease mechanism, in which the side chain hydroxyl group of the serine supplies its oxygen atom to form the C-terminus of the beta chain, while the remainder of the serine residue undergoes an oxidative deamination to produce ammonia and the pyruvoyl prosthetic group on the alpha chain. During this reaction, the Ser that is part of the protease active site of the proenzyme becomes the pyruvoyl prosthetic group, which constitutes an essential element of the active site of the mature decarboxylase.</text>
</comment>
<dbReference type="KEGG" id="gsn:YC6258_02350"/>
<comment type="subcellular location">
    <subcellularLocation>
        <location evidence="12">Cell membrane</location>
        <topology evidence="12">Peripheral membrane protein</topology>
    </subcellularLocation>
</comment>
<comment type="pathway">
    <text evidence="1">Lipid metabolism.</text>
</comment>
<keyword evidence="6 12" id="KW-0472">Membrane</keyword>
<dbReference type="RefSeq" id="WP_044616921.1">
    <property type="nucleotide sequence ID" value="NZ_CP007142.1"/>
</dbReference>
<dbReference type="PANTHER" id="PTHR10067:SF6">
    <property type="entry name" value="PHOSPHATIDYLSERINE DECARBOXYLASE PROENZYME, MITOCHONDRIAL"/>
    <property type="match status" value="1"/>
</dbReference>
<evidence type="ECO:0000256" key="1">
    <source>
        <dbReference type="ARBA" id="ARBA00005189"/>
    </source>
</evidence>
<keyword evidence="5 12" id="KW-0443">Lipid metabolism</keyword>
<dbReference type="AlphaFoldDB" id="A0A0C5VLZ8"/>
<evidence type="ECO:0000256" key="4">
    <source>
        <dbReference type="ARBA" id="ARBA00022793"/>
    </source>
</evidence>
<evidence type="ECO:0000256" key="9">
    <source>
        <dbReference type="ARBA" id="ARBA00023239"/>
    </source>
</evidence>
<dbReference type="UniPathway" id="UPA00558">
    <property type="reaction ID" value="UER00616"/>
</dbReference>
<proteinExistence type="inferred from homology"/>
<dbReference type="PATRIC" id="fig|1445510.3.peg.2306"/>
<keyword evidence="9 12" id="KW-0456">Lyase</keyword>
<protein>
    <recommendedName>
        <fullName evidence="12">Phosphatidylserine decarboxylase proenzyme</fullName>
        <ecNumber evidence="12">4.1.1.65</ecNumber>
    </recommendedName>
    <component>
        <recommendedName>
            <fullName evidence="12">Phosphatidylserine decarboxylase alpha chain</fullName>
        </recommendedName>
    </component>
    <component>
        <recommendedName>
            <fullName evidence="12">Phosphatidylserine decarboxylase beta chain</fullName>
        </recommendedName>
    </component>
</protein>
<dbReference type="InterPro" id="IPR033177">
    <property type="entry name" value="PSD-B"/>
</dbReference>
<keyword evidence="15" id="KW-1185">Reference proteome</keyword>